<organism evidence="2 3">
    <name type="scientific">Colletotrichum lupini</name>
    <dbReference type="NCBI Taxonomy" id="145971"/>
    <lineage>
        <taxon>Eukaryota</taxon>
        <taxon>Fungi</taxon>
        <taxon>Dikarya</taxon>
        <taxon>Ascomycota</taxon>
        <taxon>Pezizomycotina</taxon>
        <taxon>Sordariomycetes</taxon>
        <taxon>Hypocreomycetidae</taxon>
        <taxon>Glomerellales</taxon>
        <taxon>Glomerellaceae</taxon>
        <taxon>Colletotrichum</taxon>
        <taxon>Colletotrichum acutatum species complex</taxon>
    </lineage>
</organism>
<feature type="region of interest" description="Disordered" evidence="1">
    <location>
        <begin position="123"/>
        <end position="181"/>
    </location>
</feature>
<evidence type="ECO:0000313" key="2">
    <source>
        <dbReference type="EMBL" id="UQC88108.1"/>
    </source>
</evidence>
<sequence>MAPQPSGGGPCLVSERLPSASPAAGRSFRLHLCKAVSVEAAGPNKSTSTSASSTSSLDVHPRCQCTPRARQPTQSTVEAFQPVSTPPSIGTTATAYLSNGYVSHSSFHGETRLEPAARLVDVPAPARPPHHRSPARHDAEPLNPPRRHAGSKAHGRPLTKVRKGRHTIRGGPEKPTAQSNLSPGRPICFSLLSSARLGRCQHILVVTSSIQNRVLHTSTVPSTPPEQVIGSTSSSLALGIVCVTDLSDLSKCCADGTRYQIFVFSSHGRIFGCLANGSGPAWHVTFIGMMIGSLKPPVGECGDARASNCVLPIPSPWGFVLASLVPAHEHTFKGLKDLLACSHAKLSSGPTWMNIGCVADRSTSEMSVRTPPIWPTQLSDDMGSARSQDGIFEILLEKYGTSQTFGREGPIPVSRNCSKKVQLAVLLCSAVYVVSRQLVLIAAFHSSAALPFALTRIDLEVGPGLRAWAANGHQAVSGRSVFCDIDRIASRQETDTGTSSYGKLDAGHEKVVSKCIPSRLEDLNRVLVFENAMHDYHLGDLQQWSPPSIKVHICRVAERGHIRPLFSLTLVFGSTQDVLARRRPFFWLRFESKVVSWLLILPSEDVFPTKIHHPSQAAVIYRNSGRTDLVMDLVVNIPILVLEVDGLKRRKASEAGGHDVETATPHIVSKYSDCRKREQVDQTYLTQGHIPVQAHWWITAARRTVGSRHLGGKVEVLREAGAAQFGKNFMLLPQCDNLETLSDVHRSPISNKTSSSYHLPTHNANACNAFHNTSFFHVKSQDTTVHEYCPPRTTEKLEYINQPVKSHENFGEEEVCMRAYASEGAAAETPIGRHVIVATYKTERDKIVKSINHHNTFHSFMSSPSTWTYDSATPDTSNARQAMRRSNQTTPTFVSSNSAKRGNEQARIKSPLCLAFGTRSMSSYQSHESHCGVGQHEPAESDGTAQVVSPLTDYLTFTQSSRSPRTQTKPGGNGNVSGAGALATGPRLMFPPWSKVRLYQYVLYVYVVYSVFSLT</sequence>
<proteinExistence type="predicted"/>
<reference evidence="2" key="1">
    <citation type="journal article" date="2021" name="Mol. Plant Microbe Interact.">
        <title>Complete Genome Sequence of the Plant-Pathogenic Fungus Colletotrichum lupini.</title>
        <authorList>
            <person name="Baroncelli R."/>
            <person name="Pensec F."/>
            <person name="Da Lio D."/>
            <person name="Boufleur T."/>
            <person name="Vicente I."/>
            <person name="Sarrocco S."/>
            <person name="Picot A."/>
            <person name="Baraldi E."/>
            <person name="Sukno S."/>
            <person name="Thon M."/>
            <person name="Le Floch G."/>
        </authorList>
    </citation>
    <scope>NUCLEOTIDE SEQUENCE</scope>
    <source>
        <strain evidence="2">IMI 504893</strain>
    </source>
</reference>
<dbReference type="Proteomes" id="UP000830671">
    <property type="component" value="Chromosome 7"/>
</dbReference>
<feature type="compositionally biased region" description="Low complexity" evidence="1">
    <location>
        <begin position="46"/>
        <end position="56"/>
    </location>
</feature>
<evidence type="ECO:0000256" key="1">
    <source>
        <dbReference type="SAM" id="MobiDB-lite"/>
    </source>
</evidence>
<dbReference type="KEGG" id="clup:CLUP02_13630"/>
<dbReference type="RefSeq" id="XP_049149714.1">
    <property type="nucleotide sequence ID" value="XM_049292568.1"/>
</dbReference>
<dbReference type="GeneID" id="73347578"/>
<feature type="compositionally biased region" description="Basic residues" evidence="1">
    <location>
        <begin position="145"/>
        <end position="168"/>
    </location>
</feature>
<gene>
    <name evidence="2" type="ORF">CLUP02_13630</name>
</gene>
<keyword evidence="3" id="KW-1185">Reference proteome</keyword>
<evidence type="ECO:0000313" key="3">
    <source>
        <dbReference type="Proteomes" id="UP000830671"/>
    </source>
</evidence>
<feature type="compositionally biased region" description="Polar residues" evidence="1">
    <location>
        <begin position="958"/>
        <end position="970"/>
    </location>
</feature>
<name>A0A9Q8T2T8_9PEZI</name>
<dbReference type="EMBL" id="CP019479">
    <property type="protein sequence ID" value="UQC88108.1"/>
    <property type="molecule type" value="Genomic_DNA"/>
</dbReference>
<feature type="region of interest" description="Disordered" evidence="1">
    <location>
        <begin position="868"/>
        <end position="904"/>
    </location>
</feature>
<dbReference type="AlphaFoldDB" id="A0A9Q8T2T8"/>
<feature type="region of interest" description="Disordered" evidence="1">
    <location>
        <begin position="39"/>
        <end position="88"/>
    </location>
</feature>
<accession>A0A9Q8T2T8</accession>
<feature type="region of interest" description="Disordered" evidence="1">
    <location>
        <begin position="958"/>
        <end position="978"/>
    </location>
</feature>
<feature type="compositionally biased region" description="Polar residues" evidence="1">
    <location>
        <begin position="71"/>
        <end position="88"/>
    </location>
</feature>
<protein>
    <submittedName>
        <fullName evidence="2">Uncharacterized protein</fullName>
    </submittedName>
</protein>
<feature type="compositionally biased region" description="Polar residues" evidence="1">
    <location>
        <begin position="868"/>
        <end position="900"/>
    </location>
</feature>